<dbReference type="InterPro" id="IPR001347">
    <property type="entry name" value="SIS_dom"/>
</dbReference>
<dbReference type="InterPro" id="IPR047640">
    <property type="entry name" value="RpiR-like"/>
</dbReference>
<dbReference type="InterPro" id="IPR035472">
    <property type="entry name" value="RpiR-like_SIS"/>
</dbReference>
<evidence type="ECO:0000313" key="6">
    <source>
        <dbReference type="EMBL" id="MCT7376817.1"/>
    </source>
</evidence>
<keyword evidence="7" id="KW-1185">Reference proteome</keyword>
<keyword evidence="1" id="KW-0805">Transcription regulation</keyword>
<dbReference type="Proteomes" id="UP001320831">
    <property type="component" value="Unassembled WGS sequence"/>
</dbReference>
<name>A0ABT2LQN9_9HYPH</name>
<dbReference type="Pfam" id="PF01380">
    <property type="entry name" value="SIS"/>
    <property type="match status" value="1"/>
</dbReference>
<dbReference type="Gene3D" id="3.40.50.10490">
    <property type="entry name" value="Glucose-6-phosphate isomerase like protein, domain 1"/>
    <property type="match status" value="1"/>
</dbReference>
<evidence type="ECO:0000256" key="1">
    <source>
        <dbReference type="ARBA" id="ARBA00023015"/>
    </source>
</evidence>
<dbReference type="SUPFAM" id="SSF46689">
    <property type="entry name" value="Homeodomain-like"/>
    <property type="match status" value="1"/>
</dbReference>
<dbReference type="SUPFAM" id="SSF53697">
    <property type="entry name" value="SIS domain"/>
    <property type="match status" value="1"/>
</dbReference>
<dbReference type="Gene3D" id="1.10.10.10">
    <property type="entry name" value="Winged helix-like DNA-binding domain superfamily/Winged helix DNA-binding domain"/>
    <property type="match status" value="1"/>
</dbReference>
<reference evidence="6 7" key="1">
    <citation type="submission" date="2022-09" db="EMBL/GenBank/DDBJ databases">
        <title>Chelativorans salina sp. nov., a novel slightly halophilic bacterium isolated from a saline lake sediment enrichment.</title>
        <authorList>
            <person name="Gao L."/>
            <person name="Fang B.-Z."/>
            <person name="Li W.-J."/>
        </authorList>
    </citation>
    <scope>NUCLEOTIDE SEQUENCE [LARGE SCALE GENOMIC DNA]</scope>
    <source>
        <strain evidence="6 7">EGI FJ00035</strain>
    </source>
</reference>
<dbReference type="RefSeq" id="WP_260905026.1">
    <property type="nucleotide sequence ID" value="NZ_JAOCZP010000005.1"/>
</dbReference>
<dbReference type="PROSITE" id="PS51464">
    <property type="entry name" value="SIS"/>
    <property type="match status" value="1"/>
</dbReference>
<evidence type="ECO:0000259" key="4">
    <source>
        <dbReference type="PROSITE" id="PS51071"/>
    </source>
</evidence>
<keyword evidence="2" id="KW-0238">DNA-binding</keyword>
<evidence type="ECO:0000313" key="7">
    <source>
        <dbReference type="Proteomes" id="UP001320831"/>
    </source>
</evidence>
<sequence length="283" mass="30619">MEKNPLADRLLEEYETMPPRLRAAARFVLEHPAEVAWMSMREQGRRAGVSHSTMIRLAAWLGLDSYDDLRAICAQMRRDPDGPRLRVAVATQQATAKEISMVTGVADSLTEQVKSLGSGISPKRLLAAANILAEARGLFCFGMHSGEMIARHFVHLASQVGKNTALISMVPESGTDIPHRPQDGDAMLVVSFAPHSPVTSKLARQMMDRGVAIVAVTDGKASTLQRIARENIIVPTKLHSCFPSATTALAATEFLAALTAEKMNANAGRTRGQREAELAILEG</sequence>
<feature type="domain" description="SIS" evidence="5">
    <location>
        <begin position="128"/>
        <end position="265"/>
    </location>
</feature>
<comment type="caution">
    <text evidence="6">The sequence shown here is derived from an EMBL/GenBank/DDBJ whole genome shotgun (WGS) entry which is preliminary data.</text>
</comment>
<dbReference type="CDD" id="cd05013">
    <property type="entry name" value="SIS_RpiR"/>
    <property type="match status" value="1"/>
</dbReference>
<dbReference type="PANTHER" id="PTHR30514:SF18">
    <property type="entry name" value="RPIR-FAMILY TRANSCRIPTIONAL REGULATOR"/>
    <property type="match status" value="1"/>
</dbReference>
<evidence type="ECO:0000256" key="2">
    <source>
        <dbReference type="ARBA" id="ARBA00023125"/>
    </source>
</evidence>
<dbReference type="EMBL" id="JAOCZP010000005">
    <property type="protein sequence ID" value="MCT7376817.1"/>
    <property type="molecule type" value="Genomic_DNA"/>
</dbReference>
<proteinExistence type="predicted"/>
<dbReference type="InterPro" id="IPR009057">
    <property type="entry name" value="Homeodomain-like_sf"/>
</dbReference>
<evidence type="ECO:0000256" key="3">
    <source>
        <dbReference type="ARBA" id="ARBA00023163"/>
    </source>
</evidence>
<evidence type="ECO:0000259" key="5">
    <source>
        <dbReference type="PROSITE" id="PS51464"/>
    </source>
</evidence>
<dbReference type="InterPro" id="IPR046348">
    <property type="entry name" value="SIS_dom_sf"/>
</dbReference>
<protein>
    <submittedName>
        <fullName evidence="6">MurR/RpiR family transcriptional regulator</fullName>
    </submittedName>
</protein>
<feature type="domain" description="HTH rpiR-type" evidence="4">
    <location>
        <begin position="4"/>
        <end position="80"/>
    </location>
</feature>
<dbReference type="PROSITE" id="PS51071">
    <property type="entry name" value="HTH_RPIR"/>
    <property type="match status" value="1"/>
</dbReference>
<accession>A0ABT2LQN9</accession>
<dbReference type="PANTHER" id="PTHR30514">
    <property type="entry name" value="GLUCOKINASE"/>
    <property type="match status" value="1"/>
</dbReference>
<dbReference type="InterPro" id="IPR036388">
    <property type="entry name" value="WH-like_DNA-bd_sf"/>
</dbReference>
<gene>
    <name evidence="6" type="ORF">N5A92_17440</name>
</gene>
<dbReference type="InterPro" id="IPR000281">
    <property type="entry name" value="HTH_RpiR"/>
</dbReference>
<organism evidence="6 7">
    <name type="scientific">Chelativorans salis</name>
    <dbReference type="NCBI Taxonomy" id="2978478"/>
    <lineage>
        <taxon>Bacteria</taxon>
        <taxon>Pseudomonadati</taxon>
        <taxon>Pseudomonadota</taxon>
        <taxon>Alphaproteobacteria</taxon>
        <taxon>Hyphomicrobiales</taxon>
        <taxon>Phyllobacteriaceae</taxon>
        <taxon>Chelativorans</taxon>
    </lineage>
</organism>
<keyword evidence="3" id="KW-0804">Transcription</keyword>